<dbReference type="SMART" id="SM00487">
    <property type="entry name" value="DEXDc"/>
    <property type="match status" value="1"/>
</dbReference>
<dbReference type="PANTHER" id="PTHR47959:SF13">
    <property type="entry name" value="ATP-DEPENDENT RNA HELICASE RHLE"/>
    <property type="match status" value="1"/>
</dbReference>
<feature type="compositionally biased region" description="Gly residues" evidence="6">
    <location>
        <begin position="390"/>
        <end position="409"/>
    </location>
</feature>
<evidence type="ECO:0000256" key="1">
    <source>
        <dbReference type="ARBA" id="ARBA00022741"/>
    </source>
</evidence>
<dbReference type="SMART" id="SM00490">
    <property type="entry name" value="HELICc"/>
    <property type="match status" value="1"/>
</dbReference>
<dbReference type="Gene3D" id="3.40.50.300">
    <property type="entry name" value="P-loop containing nucleotide triphosphate hydrolases"/>
    <property type="match status" value="2"/>
</dbReference>
<gene>
    <name evidence="9" type="ORF">J2S59_003549</name>
</gene>
<feature type="domain" description="Helicase ATP-binding" evidence="7">
    <location>
        <begin position="25"/>
        <end position="199"/>
    </location>
</feature>
<reference evidence="9 10" key="1">
    <citation type="submission" date="2023-07" db="EMBL/GenBank/DDBJ databases">
        <title>Sequencing the genomes of 1000 actinobacteria strains.</title>
        <authorList>
            <person name="Klenk H.-P."/>
        </authorList>
    </citation>
    <scope>NUCLEOTIDE SEQUENCE [LARGE SCALE GENOMIC DNA]</scope>
    <source>
        <strain evidence="9 10">GD13</strain>
    </source>
</reference>
<organism evidence="9 10">
    <name type="scientific">Nocardioides massiliensis</name>
    <dbReference type="NCBI Taxonomy" id="1325935"/>
    <lineage>
        <taxon>Bacteria</taxon>
        <taxon>Bacillati</taxon>
        <taxon>Actinomycetota</taxon>
        <taxon>Actinomycetes</taxon>
        <taxon>Propionibacteriales</taxon>
        <taxon>Nocardioidaceae</taxon>
        <taxon>Nocardioides</taxon>
    </lineage>
</organism>
<comment type="similarity">
    <text evidence="5">Belongs to the DEAD box helicase family.</text>
</comment>
<feature type="region of interest" description="Disordered" evidence="6">
    <location>
        <begin position="381"/>
        <end position="469"/>
    </location>
</feature>
<keyword evidence="4" id="KW-0067">ATP-binding</keyword>
<dbReference type="InterPro" id="IPR014001">
    <property type="entry name" value="Helicase_ATP-bd"/>
</dbReference>
<name>A0ABT9NUR6_9ACTN</name>
<keyword evidence="1" id="KW-0547">Nucleotide-binding</keyword>
<evidence type="ECO:0000256" key="2">
    <source>
        <dbReference type="ARBA" id="ARBA00022801"/>
    </source>
</evidence>
<protein>
    <submittedName>
        <fullName evidence="9">Superfamily II DNA/RNA helicase</fullName>
    </submittedName>
</protein>
<keyword evidence="2" id="KW-0378">Hydrolase</keyword>
<dbReference type="SUPFAM" id="SSF52540">
    <property type="entry name" value="P-loop containing nucleoside triphosphate hydrolases"/>
    <property type="match status" value="1"/>
</dbReference>
<dbReference type="CDD" id="cd18787">
    <property type="entry name" value="SF2_C_DEAD"/>
    <property type="match status" value="1"/>
</dbReference>
<dbReference type="GO" id="GO:0004386">
    <property type="term" value="F:helicase activity"/>
    <property type="evidence" value="ECO:0007669"/>
    <property type="project" value="UniProtKB-KW"/>
</dbReference>
<dbReference type="CDD" id="cd00268">
    <property type="entry name" value="DEADc"/>
    <property type="match status" value="1"/>
</dbReference>
<dbReference type="Proteomes" id="UP001240447">
    <property type="component" value="Unassembled WGS sequence"/>
</dbReference>
<dbReference type="PROSITE" id="PS51194">
    <property type="entry name" value="HELICASE_CTER"/>
    <property type="match status" value="1"/>
</dbReference>
<keyword evidence="3 9" id="KW-0347">Helicase</keyword>
<evidence type="ECO:0000313" key="10">
    <source>
        <dbReference type="Proteomes" id="UP001240447"/>
    </source>
</evidence>
<dbReference type="Pfam" id="PF00270">
    <property type="entry name" value="DEAD"/>
    <property type="match status" value="1"/>
</dbReference>
<evidence type="ECO:0000256" key="6">
    <source>
        <dbReference type="SAM" id="MobiDB-lite"/>
    </source>
</evidence>
<dbReference type="RefSeq" id="WP_246360591.1">
    <property type="nucleotide sequence ID" value="NZ_CCXJ01000708.1"/>
</dbReference>
<evidence type="ECO:0000256" key="4">
    <source>
        <dbReference type="ARBA" id="ARBA00022840"/>
    </source>
</evidence>
<dbReference type="Pfam" id="PF00271">
    <property type="entry name" value="Helicase_C"/>
    <property type="match status" value="1"/>
</dbReference>
<evidence type="ECO:0000259" key="8">
    <source>
        <dbReference type="PROSITE" id="PS51194"/>
    </source>
</evidence>
<dbReference type="InterPro" id="IPR044742">
    <property type="entry name" value="DEAD/DEAH_RhlB"/>
</dbReference>
<feature type="domain" description="Helicase C-terminal" evidence="8">
    <location>
        <begin position="210"/>
        <end position="374"/>
    </location>
</feature>
<dbReference type="PANTHER" id="PTHR47959">
    <property type="entry name" value="ATP-DEPENDENT RNA HELICASE RHLE-RELATED"/>
    <property type="match status" value="1"/>
</dbReference>
<dbReference type="EMBL" id="JAUSQM010000001">
    <property type="protein sequence ID" value="MDP9823740.1"/>
    <property type="molecule type" value="Genomic_DNA"/>
</dbReference>
<evidence type="ECO:0000256" key="3">
    <source>
        <dbReference type="ARBA" id="ARBA00022806"/>
    </source>
</evidence>
<accession>A0ABT9NUR6</accession>
<proteinExistence type="inferred from homology"/>
<keyword evidence="10" id="KW-1185">Reference proteome</keyword>
<dbReference type="InterPro" id="IPR050079">
    <property type="entry name" value="DEAD_box_RNA_helicase"/>
</dbReference>
<evidence type="ECO:0000313" key="9">
    <source>
        <dbReference type="EMBL" id="MDP9823740.1"/>
    </source>
</evidence>
<comment type="caution">
    <text evidence="9">The sequence shown here is derived from an EMBL/GenBank/DDBJ whole genome shotgun (WGS) entry which is preliminary data.</text>
</comment>
<dbReference type="InterPro" id="IPR027417">
    <property type="entry name" value="P-loop_NTPase"/>
</dbReference>
<dbReference type="InterPro" id="IPR001650">
    <property type="entry name" value="Helicase_C-like"/>
</dbReference>
<dbReference type="InterPro" id="IPR011545">
    <property type="entry name" value="DEAD/DEAH_box_helicase_dom"/>
</dbReference>
<evidence type="ECO:0000259" key="7">
    <source>
        <dbReference type="PROSITE" id="PS51192"/>
    </source>
</evidence>
<sequence>MPARLSTILSGLGIETPTPIQAATLPDALAGRDVLGRGRTGSGKTYAFVLPLVARLSDGAKPRTKAPRALILAPTRELVSQIDAALAPLAAAAGLTTRTVFGGVGQGPQVNALRKGVDIVVACPGRLEDLIGQGHCSLGDVEVTVLDEADHMADLGFLPVVRRILAQTPKRSQRLLFSATLDRGVDAIVKQFLTNPVTHEADSAQSPVSTMTHHVLHIDREHRVPILVDLTSAPGRTVVFTRTKHGAKALARQLNSRGVPTVELHGNLGQNARTRNLEAFGSGAATALVATDIAARGIHVDDVTLVVHADPPTEHKAYLHRSGRTARAGSAGTVVTLMTSEQKRDVRDLTRAAGITPTTTRVTGTSHAVLTELAPGERALPGAWVPAGAPAGGAGSGSRTGGGGGGSRNGGRNRRRSGGGSGAGRSSQPTSSGAKSGGGAARSGGRRRPASPSSGGGRSHSASTFSAGR</sequence>
<feature type="compositionally biased region" description="Low complexity" evidence="6">
    <location>
        <begin position="424"/>
        <end position="434"/>
    </location>
</feature>
<evidence type="ECO:0000256" key="5">
    <source>
        <dbReference type="ARBA" id="ARBA00038437"/>
    </source>
</evidence>
<dbReference type="PROSITE" id="PS51192">
    <property type="entry name" value="HELICASE_ATP_BIND_1"/>
    <property type="match status" value="1"/>
</dbReference>